<evidence type="ECO:0000256" key="4">
    <source>
        <dbReference type="ARBA" id="ARBA00022989"/>
    </source>
</evidence>
<keyword evidence="6 8" id="KW-0807">Transducer</keyword>
<keyword evidence="5 9" id="KW-0472">Membrane</keyword>
<dbReference type="PANTHER" id="PTHR32089">
    <property type="entry name" value="METHYL-ACCEPTING CHEMOTAXIS PROTEIN MCPB"/>
    <property type="match status" value="1"/>
</dbReference>
<keyword evidence="3 9" id="KW-0812">Transmembrane</keyword>
<comment type="subcellular location">
    <subcellularLocation>
        <location evidence="1">Cell membrane</location>
        <topology evidence="1">Multi-pass membrane protein</topology>
    </subcellularLocation>
</comment>
<dbReference type="AlphaFoldDB" id="A0A1H0WTJ0"/>
<dbReference type="InterPro" id="IPR033480">
    <property type="entry name" value="sCache_2"/>
</dbReference>
<dbReference type="Gene3D" id="6.10.340.10">
    <property type="match status" value="1"/>
</dbReference>
<keyword evidence="13" id="KW-1185">Reference proteome</keyword>
<dbReference type="SMART" id="SM01049">
    <property type="entry name" value="Cache_2"/>
    <property type="match status" value="1"/>
</dbReference>
<dbReference type="STRING" id="930152.SAMN05216565_11560"/>
<evidence type="ECO:0000256" key="9">
    <source>
        <dbReference type="SAM" id="Phobius"/>
    </source>
</evidence>
<comment type="similarity">
    <text evidence="7">Belongs to the methyl-accepting chemotaxis (MCP) protein family.</text>
</comment>
<dbReference type="SUPFAM" id="SSF58104">
    <property type="entry name" value="Methyl-accepting chemotaxis protein (MCP) signaling domain"/>
    <property type="match status" value="1"/>
</dbReference>
<evidence type="ECO:0000259" key="11">
    <source>
        <dbReference type="PROSITE" id="PS50885"/>
    </source>
</evidence>
<dbReference type="PRINTS" id="PR00260">
    <property type="entry name" value="CHEMTRNSDUCR"/>
</dbReference>
<proteinExistence type="inferred from homology"/>
<feature type="domain" description="Methyl-accepting transducer" evidence="10">
    <location>
        <begin position="299"/>
        <end position="549"/>
    </location>
</feature>
<dbReference type="Pfam" id="PF00672">
    <property type="entry name" value="HAMP"/>
    <property type="match status" value="1"/>
</dbReference>
<evidence type="ECO:0000313" key="12">
    <source>
        <dbReference type="EMBL" id="SDP93899.1"/>
    </source>
</evidence>
<keyword evidence="2" id="KW-1003">Cell membrane</keyword>
<evidence type="ECO:0000256" key="3">
    <source>
        <dbReference type="ARBA" id="ARBA00022692"/>
    </source>
</evidence>
<feature type="transmembrane region" description="Helical" evidence="9">
    <location>
        <begin position="204"/>
        <end position="225"/>
    </location>
</feature>
<evidence type="ECO:0000256" key="5">
    <source>
        <dbReference type="ARBA" id="ARBA00023136"/>
    </source>
</evidence>
<evidence type="ECO:0000256" key="6">
    <source>
        <dbReference type="ARBA" id="ARBA00023224"/>
    </source>
</evidence>
<evidence type="ECO:0000259" key="10">
    <source>
        <dbReference type="PROSITE" id="PS50111"/>
    </source>
</evidence>
<sequence>MSLNKISTKMLIFITVLILFSTSTLGFISYAFAKAELVESGKLDLQHIVHNSISTLELLNSNVENGLLSLEDAQEEARNILVGPPVTSEGITTRDFSKSSFLYKEDGYTMAFDSNHGAQLHPFMPIGENKTDTQNSSGEFVIQELVKAAKAAQPEDRYYEYGWANTGETNERNKIVYMSYFEPWDWNVGVGAYEEEFYESLNKLQLMIIITSLTITLLGLVVFYFGTKKKFKVLEAVTEAALEISEGKLLNRNLPESKDEVGQLARTFNQMIYKLKHIIENMQDMSSKVSQSALELSALSEQTSATSEEVGRAMSEITKGSVSQASDIEQTSHKTEELVVAIDKMNEQNKEMVTLTTHSSSAIHLGKEKVTFLQESNKESIKANDQISVGITNLYNSIKDIATVITTIDNIAKQTNLLALNASIEAARAGEYGRGFAVVADEVRKLAEETNRSTREIQSTIQRVEVETENTVLAMYNTTEISSNLNKAVLETEDQFNQISDSITRIIKAIELLTTETDQVTEYSKEIIDSVQNISAISEETAASSEEVLASVEEQRGVIGTIATSAESLNILSEQLQQISEQFSTK</sequence>
<evidence type="ECO:0000256" key="7">
    <source>
        <dbReference type="ARBA" id="ARBA00029447"/>
    </source>
</evidence>
<dbReference type="OrthoDB" id="9810264at2"/>
<dbReference type="RefSeq" id="WP_090858836.1">
    <property type="nucleotide sequence ID" value="NZ_FNJU01000015.1"/>
</dbReference>
<evidence type="ECO:0000256" key="2">
    <source>
        <dbReference type="ARBA" id="ARBA00022475"/>
    </source>
</evidence>
<evidence type="ECO:0000256" key="8">
    <source>
        <dbReference type="PROSITE-ProRule" id="PRU00284"/>
    </source>
</evidence>
<organism evidence="12 13">
    <name type="scientific">Litchfieldia salsa</name>
    <dbReference type="NCBI Taxonomy" id="930152"/>
    <lineage>
        <taxon>Bacteria</taxon>
        <taxon>Bacillati</taxon>
        <taxon>Bacillota</taxon>
        <taxon>Bacilli</taxon>
        <taxon>Bacillales</taxon>
        <taxon>Bacillaceae</taxon>
        <taxon>Litchfieldia</taxon>
    </lineage>
</organism>
<dbReference type="CDD" id="cd06225">
    <property type="entry name" value="HAMP"/>
    <property type="match status" value="1"/>
</dbReference>
<dbReference type="EMBL" id="FNJU01000015">
    <property type="protein sequence ID" value="SDP93899.1"/>
    <property type="molecule type" value="Genomic_DNA"/>
</dbReference>
<name>A0A1H0WTJ0_9BACI</name>
<dbReference type="GO" id="GO:0004888">
    <property type="term" value="F:transmembrane signaling receptor activity"/>
    <property type="evidence" value="ECO:0007669"/>
    <property type="project" value="InterPro"/>
</dbReference>
<dbReference type="InterPro" id="IPR004090">
    <property type="entry name" value="Chemotax_Me-accpt_rcpt"/>
</dbReference>
<dbReference type="GO" id="GO:0006935">
    <property type="term" value="P:chemotaxis"/>
    <property type="evidence" value="ECO:0007669"/>
    <property type="project" value="InterPro"/>
</dbReference>
<dbReference type="SMART" id="SM00283">
    <property type="entry name" value="MA"/>
    <property type="match status" value="1"/>
</dbReference>
<dbReference type="Proteomes" id="UP000199159">
    <property type="component" value="Unassembled WGS sequence"/>
</dbReference>
<evidence type="ECO:0000313" key="13">
    <source>
        <dbReference type="Proteomes" id="UP000199159"/>
    </source>
</evidence>
<reference evidence="13" key="1">
    <citation type="submission" date="2016-10" db="EMBL/GenBank/DDBJ databases">
        <authorList>
            <person name="Varghese N."/>
            <person name="Submissions S."/>
        </authorList>
    </citation>
    <scope>NUCLEOTIDE SEQUENCE [LARGE SCALE GENOMIC DNA]</scope>
    <source>
        <strain evidence="13">IBRC-M10078</strain>
    </source>
</reference>
<dbReference type="GO" id="GO:0005886">
    <property type="term" value="C:plasma membrane"/>
    <property type="evidence" value="ECO:0007669"/>
    <property type="project" value="UniProtKB-SubCell"/>
</dbReference>
<dbReference type="PANTHER" id="PTHR32089:SF112">
    <property type="entry name" value="LYSOZYME-LIKE PROTEIN-RELATED"/>
    <property type="match status" value="1"/>
</dbReference>
<gene>
    <name evidence="12" type="ORF">SAMN05216565_11560</name>
</gene>
<dbReference type="PROSITE" id="PS50111">
    <property type="entry name" value="CHEMOTAXIS_TRANSDUC_2"/>
    <property type="match status" value="1"/>
</dbReference>
<dbReference type="Pfam" id="PF00015">
    <property type="entry name" value="MCPsignal"/>
    <property type="match status" value="1"/>
</dbReference>
<keyword evidence="4 9" id="KW-1133">Transmembrane helix</keyword>
<dbReference type="InterPro" id="IPR004089">
    <property type="entry name" value="MCPsignal_dom"/>
</dbReference>
<dbReference type="SMART" id="SM00304">
    <property type="entry name" value="HAMP"/>
    <property type="match status" value="1"/>
</dbReference>
<accession>A0A1H0WTJ0</accession>
<dbReference type="InterPro" id="IPR003660">
    <property type="entry name" value="HAMP_dom"/>
</dbReference>
<dbReference type="Pfam" id="PF17200">
    <property type="entry name" value="sCache_2"/>
    <property type="match status" value="1"/>
</dbReference>
<dbReference type="Gene3D" id="1.10.287.950">
    <property type="entry name" value="Methyl-accepting chemotaxis protein"/>
    <property type="match status" value="1"/>
</dbReference>
<dbReference type="PROSITE" id="PS50885">
    <property type="entry name" value="HAMP"/>
    <property type="match status" value="1"/>
</dbReference>
<protein>
    <submittedName>
        <fullName evidence="12">Methyl-accepting chemotaxis sensory transducer with Cache sensor</fullName>
    </submittedName>
</protein>
<feature type="domain" description="HAMP" evidence="11">
    <location>
        <begin position="228"/>
        <end position="280"/>
    </location>
</feature>
<dbReference type="Gene3D" id="3.30.450.20">
    <property type="entry name" value="PAS domain"/>
    <property type="match status" value="1"/>
</dbReference>
<evidence type="ECO:0000256" key="1">
    <source>
        <dbReference type="ARBA" id="ARBA00004651"/>
    </source>
</evidence>
<dbReference type="GO" id="GO:0007165">
    <property type="term" value="P:signal transduction"/>
    <property type="evidence" value="ECO:0007669"/>
    <property type="project" value="UniProtKB-KW"/>
</dbReference>